<dbReference type="Gene3D" id="1.10.10.60">
    <property type="entry name" value="Homeodomain-like"/>
    <property type="match status" value="1"/>
</dbReference>
<dbReference type="PROSITE" id="PS50977">
    <property type="entry name" value="HTH_TETR_2"/>
    <property type="match status" value="1"/>
</dbReference>
<reference evidence="5" key="1">
    <citation type="submission" date="2019-05" db="EMBL/GenBank/DDBJ databases">
        <title>Complete genome sequencing of Absiella argi strain JCM 30884.</title>
        <authorList>
            <person name="Sakamoto M."/>
            <person name="Murakami T."/>
            <person name="Mori H."/>
        </authorList>
    </citation>
    <scope>NUCLEOTIDE SEQUENCE [LARGE SCALE GENOMIC DNA]</scope>
    <source>
        <strain evidence="5">JCM 30884</strain>
    </source>
</reference>
<dbReference type="KEGG" id="aarg:Aargi30884_12740"/>
<dbReference type="GO" id="GO:0003677">
    <property type="term" value="F:DNA binding"/>
    <property type="evidence" value="ECO:0007669"/>
    <property type="project" value="UniProtKB-UniRule"/>
</dbReference>
<dbReference type="Gene3D" id="1.10.357.10">
    <property type="entry name" value="Tetracycline Repressor, domain 2"/>
    <property type="match status" value="1"/>
</dbReference>
<dbReference type="InterPro" id="IPR001647">
    <property type="entry name" value="HTH_TetR"/>
</dbReference>
<evidence type="ECO:0000259" key="3">
    <source>
        <dbReference type="PROSITE" id="PS50977"/>
    </source>
</evidence>
<dbReference type="InterPro" id="IPR050624">
    <property type="entry name" value="HTH-type_Tx_Regulator"/>
</dbReference>
<dbReference type="Proteomes" id="UP000464754">
    <property type="component" value="Chromosome"/>
</dbReference>
<name>A0A6N4TIG1_9FIRM</name>
<proteinExistence type="predicted"/>
<feature type="domain" description="HTH tetR-type" evidence="3">
    <location>
        <begin position="10"/>
        <end position="70"/>
    </location>
</feature>
<sequence>MYEKFLELPEEKQDKIRNAGMEYFGKYGYKKANTQDIADKAGISKGLLFYYFKNKESFYRYLCEFCETIMRKSICYEEFSNIHDFFELFDYGVKVKLELISQYPHIYEFSLMMFLSSQKEDTASSQFVNEMMDTSFEVYFKHMDVSLFKEEIDPKQIYRMMLWMSEGYILEKQRTGSSLSFEEMVEDFNVWKEMFKKISYREEYL</sequence>
<dbReference type="Pfam" id="PF00440">
    <property type="entry name" value="TetR_N"/>
    <property type="match status" value="1"/>
</dbReference>
<dbReference type="PANTHER" id="PTHR43479:SF11">
    <property type="entry name" value="ACREF_ENVCD OPERON REPRESSOR-RELATED"/>
    <property type="match status" value="1"/>
</dbReference>
<dbReference type="EMBL" id="AP019695">
    <property type="protein sequence ID" value="BBK22371.1"/>
    <property type="molecule type" value="Genomic_DNA"/>
</dbReference>
<dbReference type="InterPro" id="IPR036271">
    <property type="entry name" value="Tet_transcr_reg_TetR-rel_C_sf"/>
</dbReference>
<dbReference type="PRINTS" id="PR00455">
    <property type="entry name" value="HTHTETR"/>
</dbReference>
<dbReference type="AlphaFoldDB" id="A0A6N4TIG1"/>
<keyword evidence="1 2" id="KW-0238">DNA-binding</keyword>
<evidence type="ECO:0000256" key="2">
    <source>
        <dbReference type="PROSITE-ProRule" id="PRU00335"/>
    </source>
</evidence>
<evidence type="ECO:0000313" key="4">
    <source>
        <dbReference type="EMBL" id="BBK22371.1"/>
    </source>
</evidence>
<dbReference type="SUPFAM" id="SSF46689">
    <property type="entry name" value="Homeodomain-like"/>
    <property type="match status" value="1"/>
</dbReference>
<dbReference type="RefSeq" id="WP_163051771.1">
    <property type="nucleotide sequence ID" value="NZ_AP019695.1"/>
</dbReference>
<dbReference type="InterPro" id="IPR009057">
    <property type="entry name" value="Homeodomain-like_sf"/>
</dbReference>
<gene>
    <name evidence="4" type="ORF">Aargi30884_12740</name>
</gene>
<feature type="DNA-binding region" description="H-T-H motif" evidence="2">
    <location>
        <begin position="33"/>
        <end position="52"/>
    </location>
</feature>
<protein>
    <submittedName>
        <fullName evidence="4">TetR family transcriptional regulator</fullName>
    </submittedName>
</protein>
<keyword evidence="5" id="KW-1185">Reference proteome</keyword>
<organism evidence="4 5">
    <name type="scientific">Amedibacterium intestinale</name>
    <dbReference type="NCBI Taxonomy" id="2583452"/>
    <lineage>
        <taxon>Bacteria</taxon>
        <taxon>Bacillati</taxon>
        <taxon>Bacillota</taxon>
        <taxon>Erysipelotrichia</taxon>
        <taxon>Erysipelotrichales</taxon>
        <taxon>Erysipelotrichaceae</taxon>
        <taxon>Amedibacterium</taxon>
    </lineage>
</organism>
<dbReference type="PANTHER" id="PTHR43479">
    <property type="entry name" value="ACREF/ENVCD OPERON REPRESSOR-RELATED"/>
    <property type="match status" value="1"/>
</dbReference>
<dbReference type="SUPFAM" id="SSF48498">
    <property type="entry name" value="Tetracyclin repressor-like, C-terminal domain"/>
    <property type="match status" value="1"/>
</dbReference>
<evidence type="ECO:0000256" key="1">
    <source>
        <dbReference type="ARBA" id="ARBA00023125"/>
    </source>
</evidence>
<accession>A0A6N4TIG1</accession>
<evidence type="ECO:0000313" key="5">
    <source>
        <dbReference type="Proteomes" id="UP000464754"/>
    </source>
</evidence>